<organism evidence="2">
    <name type="scientific">Spongospora subterranea</name>
    <dbReference type="NCBI Taxonomy" id="70186"/>
    <lineage>
        <taxon>Eukaryota</taxon>
        <taxon>Sar</taxon>
        <taxon>Rhizaria</taxon>
        <taxon>Endomyxa</taxon>
        <taxon>Phytomyxea</taxon>
        <taxon>Plasmodiophorida</taxon>
        <taxon>Plasmodiophoridae</taxon>
        <taxon>Spongospora</taxon>
    </lineage>
</organism>
<keyword evidence="1" id="KW-1133">Transmembrane helix</keyword>
<feature type="transmembrane region" description="Helical" evidence="1">
    <location>
        <begin position="29"/>
        <end position="52"/>
    </location>
</feature>
<protein>
    <submittedName>
        <fullName evidence="2">Uncharacterized protein</fullName>
    </submittedName>
</protein>
<evidence type="ECO:0000256" key="1">
    <source>
        <dbReference type="SAM" id="Phobius"/>
    </source>
</evidence>
<feature type="transmembrane region" description="Helical" evidence="1">
    <location>
        <begin position="72"/>
        <end position="94"/>
    </location>
</feature>
<reference evidence="2" key="1">
    <citation type="submission" date="2015-04" db="EMBL/GenBank/DDBJ databases">
        <title>The genome sequence of the plant pathogenic Rhizarian Plasmodiophora brassicae reveals insights in its biotrophic life cycle and the origin of chitin synthesis.</title>
        <authorList>
            <person name="Schwelm A."/>
            <person name="Fogelqvist J."/>
            <person name="Knaust A."/>
            <person name="Julke S."/>
            <person name="Lilja T."/>
            <person name="Dhandapani V."/>
            <person name="Bonilla-Rosso G."/>
            <person name="Karlsson M."/>
            <person name="Shevchenko A."/>
            <person name="Choi S.R."/>
            <person name="Kim H.G."/>
            <person name="Park J.Y."/>
            <person name="Lim Y.P."/>
            <person name="Ludwig-Muller J."/>
            <person name="Dixelius C."/>
        </authorList>
    </citation>
    <scope>NUCLEOTIDE SEQUENCE</scope>
    <source>
        <tissue evidence="2">Potato root galls</tissue>
    </source>
</reference>
<sequence>ILCCHFLLDGCVDYMVKILEVRIWRFQRLTCSIVSLYPLGLFGSCTAIWIYWSGLQQRRVFKSCLNLISSDFLVGVGFVNVGLDCTLLFVLAAIGSYRVKYSFDGAALFVQFMSRFSWLRLV</sequence>
<evidence type="ECO:0000313" key="2">
    <source>
        <dbReference type="EMBL" id="CRZ07817.1"/>
    </source>
</evidence>
<keyword evidence="1" id="KW-0472">Membrane</keyword>
<dbReference type="AlphaFoldDB" id="A0A0H5R1M2"/>
<keyword evidence="1" id="KW-0812">Transmembrane</keyword>
<accession>A0A0H5R1M2</accession>
<feature type="non-terminal residue" evidence="2">
    <location>
        <position position="1"/>
    </location>
</feature>
<dbReference type="EMBL" id="HACM01007375">
    <property type="protein sequence ID" value="CRZ07817.1"/>
    <property type="molecule type" value="Transcribed_RNA"/>
</dbReference>
<proteinExistence type="predicted"/>
<name>A0A0H5R1M2_9EUKA</name>